<proteinExistence type="predicted"/>
<reference evidence="1 2" key="1">
    <citation type="submission" date="2021-02" db="EMBL/GenBank/DDBJ databases">
        <title>Cotonvirus japonicus, which uses Golgi apparatus of host cells for its virion factory, phylogenetically links tailed tupanvirus and icosahedral mimivirus.</title>
        <authorList>
            <person name="Takahashi H."/>
            <person name="Fukaya S."/>
            <person name="Song C."/>
            <person name="Murata K."/>
            <person name="Takemura M."/>
        </authorList>
    </citation>
    <scope>NUCLEOTIDE SEQUENCE [LARGE SCALE GENOMIC DNA]</scope>
</reference>
<dbReference type="RefSeq" id="YP_010841137.1">
    <property type="nucleotide sequence ID" value="NC_079139.1"/>
</dbReference>
<evidence type="ECO:0000313" key="2">
    <source>
        <dbReference type="Proteomes" id="UP001321479"/>
    </source>
</evidence>
<dbReference type="Proteomes" id="UP001321479">
    <property type="component" value="Segment"/>
</dbReference>
<keyword evidence="2" id="KW-1185">Reference proteome</keyword>
<dbReference type="EMBL" id="AP024483">
    <property type="protein sequence ID" value="BCS82529.1"/>
    <property type="molecule type" value="Genomic_DNA"/>
</dbReference>
<dbReference type="GeneID" id="80557734"/>
<name>A0ABM7NQT4_9VIRU</name>
<accession>A0ABM7NQT4</accession>
<evidence type="ECO:0000313" key="1">
    <source>
        <dbReference type="EMBL" id="BCS82529.1"/>
    </source>
</evidence>
<sequence>MCYLIDNSIVIPSEIFYYISSLMTSRNILNFAKSFDKQLFPPILSHIFHKIKRKENLEKLKKHVGAKPFFPKNMINATASDEENIYPINSPINVMLGNQLIGKLMRTRDLLNRNFCWMILVIIPTNCLKKFENLTRRVAVANDIVFISKYDSKINGKKQRYIQIFLKTNGFEKYENYTVAYNLIWRLRELIRSSTFTMRWIV</sequence>
<organism evidence="1 2">
    <name type="scientific">Cotonvirus japonicus</name>
    <dbReference type="NCBI Taxonomy" id="2811091"/>
    <lineage>
        <taxon>Viruses</taxon>
        <taxon>Varidnaviria</taxon>
        <taxon>Bamfordvirae</taxon>
        <taxon>Nucleocytoviricota</taxon>
        <taxon>Megaviricetes</taxon>
        <taxon>Imitervirales</taxon>
        <taxon>Mimiviridae</taxon>
        <taxon>Megamimivirinae</taxon>
        <taxon>Cotonvirus</taxon>
        <taxon>Cotonvirus japonicum</taxon>
    </lineage>
</organism>
<protein>
    <submittedName>
        <fullName evidence="1">Uncharacterized protein</fullName>
    </submittedName>
</protein>